<name>A0A3P7S4E8_DIBLA</name>
<organism evidence="1 2">
    <name type="scientific">Dibothriocephalus latus</name>
    <name type="common">Fish tapeworm</name>
    <name type="synonym">Diphyllobothrium latum</name>
    <dbReference type="NCBI Taxonomy" id="60516"/>
    <lineage>
        <taxon>Eukaryota</taxon>
        <taxon>Metazoa</taxon>
        <taxon>Spiralia</taxon>
        <taxon>Lophotrochozoa</taxon>
        <taxon>Platyhelminthes</taxon>
        <taxon>Cestoda</taxon>
        <taxon>Eucestoda</taxon>
        <taxon>Diphyllobothriidea</taxon>
        <taxon>Diphyllobothriidae</taxon>
        <taxon>Dibothriocephalus</taxon>
    </lineage>
</organism>
<dbReference type="AlphaFoldDB" id="A0A3P7S4E8"/>
<gene>
    <name evidence="1" type="ORF">DILT_LOCUS19796</name>
</gene>
<sequence>MREWVVAMGAEHLGCVSCLCINRGAEFPVGSARDEDIEERLFSGTLFLLCELDVGEDTLKQVLVVH</sequence>
<dbReference type="OrthoDB" id="6322052at2759"/>
<evidence type="ECO:0000313" key="1">
    <source>
        <dbReference type="EMBL" id="VDN49502.1"/>
    </source>
</evidence>
<accession>A0A3P7S4E8</accession>
<evidence type="ECO:0000313" key="2">
    <source>
        <dbReference type="Proteomes" id="UP000281553"/>
    </source>
</evidence>
<dbReference type="EMBL" id="UYRU01121741">
    <property type="protein sequence ID" value="VDN49502.1"/>
    <property type="molecule type" value="Genomic_DNA"/>
</dbReference>
<protein>
    <submittedName>
        <fullName evidence="1">Uncharacterized protein</fullName>
    </submittedName>
</protein>
<dbReference type="Proteomes" id="UP000281553">
    <property type="component" value="Unassembled WGS sequence"/>
</dbReference>
<proteinExistence type="predicted"/>
<reference evidence="1 2" key="1">
    <citation type="submission" date="2018-11" db="EMBL/GenBank/DDBJ databases">
        <authorList>
            <consortium name="Pathogen Informatics"/>
        </authorList>
    </citation>
    <scope>NUCLEOTIDE SEQUENCE [LARGE SCALE GENOMIC DNA]</scope>
</reference>
<keyword evidence="2" id="KW-1185">Reference proteome</keyword>